<dbReference type="PANTHER" id="PTHR44259:SF87">
    <property type="entry name" value="F-BOX DOMAIN-CONTAINING PROTEIN"/>
    <property type="match status" value="1"/>
</dbReference>
<sequence length="419" mass="48196">MESSPSASPDWASLPKAAVLLISQKVKSITDYVRFRAVCSPWRAASFPKPTHLPPQLPWLMMPWCARNTSDDGVRLFYDLWESKLRKLHLPETIGMVCCATGCGWLLLVSTKPEKVFLLNPITRARINLPFFATPVKYVEEHSDDSRFMHNWSDLYFTFTRLTFSANPTDPKCLITAFFKEIQEMVSCHPTDTCWKWLDIRMDPPKKFEDATYYNGLFYVLYEEMLLVYDSNKLENRVLYPWGPNIPAGKKFLVEGKSGLYVVLLDDFHKEVMDEVDEDTEECFKQRIDLYHFEEQQLKFKKVTDKSNTMLFYGTDNRPYLAVSSDDWDSLDGGSVYMSCRFKYDRGLDFLFGIHKAKLDDCKFNSICKWALQGNHTGLETSFVQHTVRTGDNRPDAPVYVNPGPGEDGHVSDASDSTA</sequence>
<evidence type="ECO:0000259" key="2">
    <source>
        <dbReference type="Pfam" id="PF03478"/>
    </source>
</evidence>
<dbReference type="Pfam" id="PF03478">
    <property type="entry name" value="Beta-prop_KIB1-4"/>
    <property type="match status" value="1"/>
</dbReference>
<name>A0AAV8CVP6_9POAL</name>
<organism evidence="3 4">
    <name type="scientific">Rhynchospora pubera</name>
    <dbReference type="NCBI Taxonomy" id="906938"/>
    <lineage>
        <taxon>Eukaryota</taxon>
        <taxon>Viridiplantae</taxon>
        <taxon>Streptophyta</taxon>
        <taxon>Embryophyta</taxon>
        <taxon>Tracheophyta</taxon>
        <taxon>Spermatophyta</taxon>
        <taxon>Magnoliopsida</taxon>
        <taxon>Liliopsida</taxon>
        <taxon>Poales</taxon>
        <taxon>Cyperaceae</taxon>
        <taxon>Cyperoideae</taxon>
        <taxon>Rhynchosporeae</taxon>
        <taxon>Rhynchospora</taxon>
    </lineage>
</organism>
<gene>
    <name evidence="3" type="ORF">LUZ62_069045</name>
</gene>
<comment type="caution">
    <text evidence="3">The sequence shown here is derived from an EMBL/GenBank/DDBJ whole genome shotgun (WGS) entry which is preliminary data.</text>
</comment>
<dbReference type="InterPro" id="IPR005174">
    <property type="entry name" value="KIB1-4_b-propeller"/>
</dbReference>
<feature type="region of interest" description="Disordered" evidence="1">
    <location>
        <begin position="390"/>
        <end position="419"/>
    </location>
</feature>
<protein>
    <submittedName>
        <fullName evidence="3">F-box family protein</fullName>
    </submittedName>
</protein>
<dbReference type="Proteomes" id="UP001140206">
    <property type="component" value="Chromosome 4"/>
</dbReference>
<dbReference type="EMBL" id="JAMFTS010000004">
    <property type="protein sequence ID" value="KAJ4758670.1"/>
    <property type="molecule type" value="Genomic_DNA"/>
</dbReference>
<dbReference type="AlphaFoldDB" id="A0AAV8CVP6"/>
<feature type="domain" description="KIB1-4 beta-propeller" evidence="2">
    <location>
        <begin position="77"/>
        <end position="345"/>
    </location>
</feature>
<dbReference type="InterPro" id="IPR050942">
    <property type="entry name" value="F-box_BR-signaling"/>
</dbReference>
<evidence type="ECO:0000313" key="4">
    <source>
        <dbReference type="Proteomes" id="UP001140206"/>
    </source>
</evidence>
<keyword evidence="4" id="KW-1185">Reference proteome</keyword>
<evidence type="ECO:0000256" key="1">
    <source>
        <dbReference type="SAM" id="MobiDB-lite"/>
    </source>
</evidence>
<reference evidence="3" key="1">
    <citation type="submission" date="2022-08" db="EMBL/GenBank/DDBJ databases">
        <authorList>
            <person name="Marques A."/>
        </authorList>
    </citation>
    <scope>NUCLEOTIDE SEQUENCE</scope>
    <source>
        <strain evidence="3">RhyPub2mFocal</strain>
        <tissue evidence="3">Leaves</tissue>
    </source>
</reference>
<evidence type="ECO:0000313" key="3">
    <source>
        <dbReference type="EMBL" id="KAJ4758670.1"/>
    </source>
</evidence>
<accession>A0AAV8CVP6</accession>
<dbReference type="PANTHER" id="PTHR44259">
    <property type="entry name" value="OS07G0183000 PROTEIN-RELATED"/>
    <property type="match status" value="1"/>
</dbReference>
<proteinExistence type="predicted"/>